<evidence type="ECO:0000256" key="2">
    <source>
        <dbReference type="SAM" id="MobiDB-lite"/>
    </source>
</evidence>
<dbReference type="EMBL" id="MCFL01000073">
    <property type="protein sequence ID" value="ORZ30863.1"/>
    <property type="molecule type" value="Genomic_DNA"/>
</dbReference>
<dbReference type="AlphaFoldDB" id="A0A1Y2HAZ3"/>
<sequence length="420" mass="44711">MSSLRARRNPSPLPPFGTDADLDPSSPRGRSAAGQPSRVREPSMKEIFSSPVETPQPRGRSRGPPGGASTFSFGGGGSGSDSLSVPSFGAGARSRSPSRTGGLGGDAAWNVSGGMAGVMGSSAATPASRSRSRGAALGVSSQSPFATSGVPPVPAIPAARATSPPLPTTAAAAAAAATARSDSPPYQHVRKDSAFSSVVSPSSPVRAYSSATSRSDYASTMAPSVLAPPTDISSSLFTDPEVFRKVEAKMMDFKQKLASANAKIDKRTRLRKQVTPIHRDPSRARHHKLSIDNHASTLRIQSLESDLTAERRARQSERVQFAAEKSALTAQVRGDASSRSAAERDLEAVRADHAKVAGERDELRAEVASLTANMALAQREIADLKRRLEVAGHERERREMAWNESEKQRLDWRQRWRGWL</sequence>
<dbReference type="Proteomes" id="UP000193411">
    <property type="component" value="Unassembled WGS sequence"/>
</dbReference>
<comment type="caution">
    <text evidence="3">The sequence shown here is derived from an EMBL/GenBank/DDBJ whole genome shotgun (WGS) entry which is preliminary data.</text>
</comment>
<proteinExistence type="predicted"/>
<accession>A0A1Y2HAZ3</accession>
<keyword evidence="4" id="KW-1185">Reference proteome</keyword>
<dbReference type="OrthoDB" id="5599727at2759"/>
<feature type="compositionally biased region" description="Low complexity" evidence="2">
    <location>
        <begin position="194"/>
        <end position="211"/>
    </location>
</feature>
<gene>
    <name evidence="3" type="ORF">BCR44DRAFT_1503370</name>
</gene>
<organism evidence="3 4">
    <name type="scientific">Catenaria anguillulae PL171</name>
    <dbReference type="NCBI Taxonomy" id="765915"/>
    <lineage>
        <taxon>Eukaryota</taxon>
        <taxon>Fungi</taxon>
        <taxon>Fungi incertae sedis</taxon>
        <taxon>Blastocladiomycota</taxon>
        <taxon>Blastocladiomycetes</taxon>
        <taxon>Blastocladiales</taxon>
        <taxon>Catenariaceae</taxon>
        <taxon>Catenaria</taxon>
    </lineage>
</organism>
<feature type="compositionally biased region" description="Low complexity" evidence="2">
    <location>
        <begin position="156"/>
        <end position="179"/>
    </location>
</feature>
<reference evidence="3 4" key="1">
    <citation type="submission" date="2016-07" db="EMBL/GenBank/DDBJ databases">
        <title>Pervasive Adenine N6-methylation of Active Genes in Fungi.</title>
        <authorList>
            <consortium name="DOE Joint Genome Institute"/>
            <person name="Mondo S.J."/>
            <person name="Dannebaum R.O."/>
            <person name="Kuo R.C."/>
            <person name="Labutti K."/>
            <person name="Haridas S."/>
            <person name="Kuo A."/>
            <person name="Salamov A."/>
            <person name="Ahrendt S.R."/>
            <person name="Lipzen A."/>
            <person name="Sullivan W."/>
            <person name="Andreopoulos W.B."/>
            <person name="Clum A."/>
            <person name="Lindquist E."/>
            <person name="Daum C."/>
            <person name="Ramamoorthy G.K."/>
            <person name="Gryganskyi A."/>
            <person name="Culley D."/>
            <person name="Magnuson J.K."/>
            <person name="James T.Y."/>
            <person name="O'Malley M.A."/>
            <person name="Stajich J.E."/>
            <person name="Spatafora J.W."/>
            <person name="Visel A."/>
            <person name="Grigoriev I.V."/>
        </authorList>
    </citation>
    <scope>NUCLEOTIDE SEQUENCE [LARGE SCALE GENOMIC DNA]</scope>
    <source>
        <strain evidence="3 4">PL171</strain>
    </source>
</reference>
<feature type="compositionally biased region" description="Low complexity" evidence="2">
    <location>
        <begin position="118"/>
        <end position="141"/>
    </location>
</feature>
<evidence type="ECO:0000256" key="1">
    <source>
        <dbReference type="SAM" id="Coils"/>
    </source>
</evidence>
<feature type="compositionally biased region" description="Low complexity" evidence="2">
    <location>
        <begin position="80"/>
        <end position="89"/>
    </location>
</feature>
<keyword evidence="1" id="KW-0175">Coiled coil</keyword>
<feature type="coiled-coil region" evidence="1">
    <location>
        <begin position="346"/>
        <end position="394"/>
    </location>
</feature>
<name>A0A1Y2HAZ3_9FUNG</name>
<evidence type="ECO:0000313" key="3">
    <source>
        <dbReference type="EMBL" id="ORZ30863.1"/>
    </source>
</evidence>
<feature type="region of interest" description="Disordered" evidence="2">
    <location>
        <begin position="1"/>
        <end position="214"/>
    </location>
</feature>
<evidence type="ECO:0000313" key="4">
    <source>
        <dbReference type="Proteomes" id="UP000193411"/>
    </source>
</evidence>
<protein>
    <submittedName>
        <fullName evidence="3">Uncharacterized protein</fullName>
    </submittedName>
</protein>